<gene>
    <name evidence="1" type="ORF">EOE48_01850</name>
</gene>
<keyword evidence="2" id="KW-1185">Reference proteome</keyword>
<dbReference type="Proteomes" id="UP000286997">
    <property type="component" value="Unassembled WGS sequence"/>
</dbReference>
<dbReference type="OrthoDB" id="8001690at2"/>
<reference evidence="1 2" key="1">
    <citation type="submission" date="2019-01" db="EMBL/GenBank/DDBJ databases">
        <authorList>
            <person name="Chen W.-M."/>
        </authorList>
    </citation>
    <scope>NUCLEOTIDE SEQUENCE [LARGE SCALE GENOMIC DNA]</scope>
    <source>
        <strain evidence="1 2">TER-1</strain>
    </source>
</reference>
<accession>A0A437PHU4</accession>
<proteinExistence type="predicted"/>
<dbReference type="EMBL" id="SACP01000001">
    <property type="protein sequence ID" value="RVU21815.1"/>
    <property type="molecule type" value="Genomic_DNA"/>
</dbReference>
<evidence type="ECO:0000313" key="2">
    <source>
        <dbReference type="Proteomes" id="UP000286997"/>
    </source>
</evidence>
<organism evidence="1 2">
    <name type="scientific">Methylobacterium oryzihabitans</name>
    <dbReference type="NCBI Taxonomy" id="2499852"/>
    <lineage>
        <taxon>Bacteria</taxon>
        <taxon>Pseudomonadati</taxon>
        <taxon>Pseudomonadota</taxon>
        <taxon>Alphaproteobacteria</taxon>
        <taxon>Hyphomicrobiales</taxon>
        <taxon>Methylobacteriaceae</taxon>
        <taxon>Methylobacterium</taxon>
    </lineage>
</organism>
<dbReference type="RefSeq" id="WP_127727058.1">
    <property type="nucleotide sequence ID" value="NZ_SACP01000001.1"/>
</dbReference>
<name>A0A437PHU4_9HYPH</name>
<evidence type="ECO:0000313" key="1">
    <source>
        <dbReference type="EMBL" id="RVU21815.1"/>
    </source>
</evidence>
<sequence length="64" mass="7076">MNATARFESPLRPTRIEVLSAGYWASAIWCADLTARAQPRIRSATVHRLVPRQAARTAGARAWA</sequence>
<comment type="caution">
    <text evidence="1">The sequence shown here is derived from an EMBL/GenBank/DDBJ whole genome shotgun (WGS) entry which is preliminary data.</text>
</comment>
<dbReference type="AlphaFoldDB" id="A0A437PHU4"/>
<protein>
    <submittedName>
        <fullName evidence="1">Uncharacterized protein</fullName>
    </submittedName>
</protein>